<dbReference type="AlphaFoldDB" id="A0A6S7F0R6"/>
<organism evidence="2 3">
    <name type="scientific">Achromobacter anxifer</name>
    <dbReference type="NCBI Taxonomy" id="1287737"/>
    <lineage>
        <taxon>Bacteria</taxon>
        <taxon>Pseudomonadati</taxon>
        <taxon>Pseudomonadota</taxon>
        <taxon>Betaproteobacteria</taxon>
        <taxon>Burkholderiales</taxon>
        <taxon>Alcaligenaceae</taxon>
        <taxon>Achromobacter</taxon>
    </lineage>
</organism>
<gene>
    <name evidence="2" type="ORF">LMG26858_05961</name>
</gene>
<evidence type="ECO:0000313" key="3">
    <source>
        <dbReference type="Proteomes" id="UP000494117"/>
    </source>
</evidence>
<feature type="region of interest" description="Disordered" evidence="1">
    <location>
        <begin position="56"/>
        <end position="88"/>
    </location>
</feature>
<proteinExistence type="predicted"/>
<protein>
    <submittedName>
        <fullName evidence="2">Uncharacterized protein</fullName>
    </submittedName>
</protein>
<reference evidence="2 3" key="1">
    <citation type="submission" date="2020-04" db="EMBL/GenBank/DDBJ databases">
        <authorList>
            <person name="De Canck E."/>
        </authorList>
    </citation>
    <scope>NUCLEOTIDE SEQUENCE [LARGE SCALE GENOMIC DNA]</scope>
    <source>
        <strain evidence="2 3">LMG 26858</strain>
    </source>
</reference>
<accession>A0A6S7F0R6</accession>
<feature type="compositionally biased region" description="Gly residues" evidence="1">
    <location>
        <begin position="78"/>
        <end position="88"/>
    </location>
</feature>
<keyword evidence="3" id="KW-1185">Reference proteome</keyword>
<name>A0A6S7F0R6_9BURK</name>
<evidence type="ECO:0000256" key="1">
    <source>
        <dbReference type="SAM" id="MobiDB-lite"/>
    </source>
</evidence>
<dbReference type="Proteomes" id="UP000494117">
    <property type="component" value="Unassembled WGS sequence"/>
</dbReference>
<sequence>MKQQTASMSSGVQVLSIHTVSAPSARSLAFTLPRLPISSSSEAASLSETLEIRTRKGRLPDSAAGACGSGAGATATGTGAGAGAGAAA</sequence>
<evidence type="ECO:0000313" key="2">
    <source>
        <dbReference type="EMBL" id="CAB3927049.1"/>
    </source>
</evidence>
<dbReference type="EMBL" id="CADILG010000082">
    <property type="protein sequence ID" value="CAB3927049.1"/>
    <property type="molecule type" value="Genomic_DNA"/>
</dbReference>